<dbReference type="Proteomes" id="UP000469452">
    <property type="component" value="Unassembled WGS sequence"/>
</dbReference>
<feature type="compositionally biased region" description="Acidic residues" evidence="1">
    <location>
        <begin position="427"/>
        <end position="439"/>
    </location>
</feature>
<dbReference type="EMBL" id="VJMI01021132">
    <property type="protein sequence ID" value="KAF0702470.1"/>
    <property type="molecule type" value="Genomic_DNA"/>
</dbReference>
<proteinExistence type="predicted"/>
<reference evidence="2 3" key="1">
    <citation type="submission" date="2019-06" db="EMBL/GenBank/DDBJ databases">
        <title>Genomics analysis of Aphanomyces spp. identifies a new class of oomycete effector associated with host adaptation.</title>
        <authorList>
            <person name="Gaulin E."/>
        </authorList>
    </citation>
    <scope>NUCLEOTIDE SEQUENCE [LARGE SCALE GENOMIC DNA]</scope>
    <source>
        <strain evidence="2 3">E</strain>
    </source>
</reference>
<dbReference type="GO" id="GO:0003676">
    <property type="term" value="F:nucleic acid binding"/>
    <property type="evidence" value="ECO:0007669"/>
    <property type="project" value="InterPro"/>
</dbReference>
<name>A0A6A4Z091_APHAT</name>
<evidence type="ECO:0000256" key="1">
    <source>
        <dbReference type="SAM" id="MobiDB-lite"/>
    </source>
</evidence>
<dbReference type="Gene3D" id="3.30.420.10">
    <property type="entry name" value="Ribonuclease H-like superfamily/Ribonuclease H"/>
    <property type="match status" value="1"/>
</dbReference>
<dbReference type="VEuPathDB" id="FungiDB:H257_01993"/>
<protein>
    <recommendedName>
        <fullName evidence="4">Tc1-like transposase DDE domain-containing protein</fullName>
    </recommendedName>
</protein>
<evidence type="ECO:0000313" key="3">
    <source>
        <dbReference type="Proteomes" id="UP000469452"/>
    </source>
</evidence>
<organism evidence="2 3">
    <name type="scientific">Aphanomyces astaci</name>
    <name type="common">Crayfish plague agent</name>
    <dbReference type="NCBI Taxonomy" id="112090"/>
    <lineage>
        <taxon>Eukaryota</taxon>
        <taxon>Sar</taxon>
        <taxon>Stramenopiles</taxon>
        <taxon>Oomycota</taxon>
        <taxon>Saprolegniomycetes</taxon>
        <taxon>Saprolegniales</taxon>
        <taxon>Verrucalvaceae</taxon>
        <taxon>Aphanomyces</taxon>
    </lineage>
</organism>
<sequence length="448" mass="50272">MPATNTISDDAYDEIASYNRQQRPRSLTKEERLDILRLHAEFRRTGTTKVSATIAQLLGRSEKVVKNVWSDYLRTKAVHVVPPPTNNHQRGARIPQTHAVMSLVRQFIRTRSMTRALYFTVTLQTKPACQTVSVVFKNTCISSFSGHTTYAVPKAHATARDLYIEHMTKLAPGTPVVYLDESYIYHHYAHHHDSLYDPTDNGPMKDKHKGRRLCFIAGIMAGARPEDSSLVGLDVFQGGAKPRSGPKDYHGMFVHAYFVKWFGKYMDEVEKLGKKGVTFVMDNAKYHKGQPADTLRGTWRKADLLTACQRFNVDVESVDLKKTIWARLKPVVAAKVRPVVATMARSRGQDVVSTPPHNSDLQPIEMVWSKVKGDVGVQYTVDTTFDDVQSRLAVAFDALPPAVIWNCVLHCDKLLQDMHQLLLRPEENEDEGASSDESSDGSSSSDSE</sequence>
<dbReference type="InterPro" id="IPR036397">
    <property type="entry name" value="RNaseH_sf"/>
</dbReference>
<comment type="caution">
    <text evidence="2">The sequence shown here is derived from an EMBL/GenBank/DDBJ whole genome shotgun (WGS) entry which is preliminary data.</text>
</comment>
<dbReference type="PANTHER" id="PTHR33939:SF1">
    <property type="entry name" value="DUF4371 DOMAIN-CONTAINING PROTEIN"/>
    <property type="match status" value="1"/>
</dbReference>
<accession>A0A6A4Z091</accession>
<dbReference type="PANTHER" id="PTHR33939">
    <property type="entry name" value="PROTEIN CBG22215"/>
    <property type="match status" value="1"/>
</dbReference>
<evidence type="ECO:0000313" key="2">
    <source>
        <dbReference type="EMBL" id="KAF0702470.1"/>
    </source>
</evidence>
<gene>
    <name evidence="2" type="ORF">AaE_015906</name>
</gene>
<feature type="region of interest" description="Disordered" evidence="1">
    <location>
        <begin position="425"/>
        <end position="448"/>
    </location>
</feature>
<dbReference type="AlphaFoldDB" id="A0A6A4Z091"/>
<evidence type="ECO:0008006" key="4">
    <source>
        <dbReference type="Google" id="ProtNLM"/>
    </source>
</evidence>